<evidence type="ECO:0000256" key="1">
    <source>
        <dbReference type="ARBA" id="ARBA00022679"/>
    </source>
</evidence>
<dbReference type="InterPro" id="IPR043502">
    <property type="entry name" value="DNA/RNA_pol_sf"/>
</dbReference>
<evidence type="ECO:0000313" key="9">
    <source>
        <dbReference type="Proteomes" id="UP001066276"/>
    </source>
</evidence>
<evidence type="ECO:0000313" key="8">
    <source>
        <dbReference type="EMBL" id="KAJ1163392.1"/>
    </source>
</evidence>
<dbReference type="Gene3D" id="3.30.70.270">
    <property type="match status" value="1"/>
</dbReference>
<dbReference type="FunFam" id="3.10.20.370:FF:000001">
    <property type="entry name" value="Retrovirus-related Pol polyprotein from transposon 17.6-like protein"/>
    <property type="match status" value="1"/>
</dbReference>
<dbReference type="InterPro" id="IPR050951">
    <property type="entry name" value="Retrovirus_Pol_polyprotein"/>
</dbReference>
<dbReference type="InterPro" id="IPR043128">
    <property type="entry name" value="Rev_trsase/Diguanyl_cyclase"/>
</dbReference>
<keyword evidence="2" id="KW-0548">Nucleotidyltransferase</keyword>
<organism evidence="8 9">
    <name type="scientific">Pleurodeles waltl</name>
    <name type="common">Iberian ribbed newt</name>
    <dbReference type="NCBI Taxonomy" id="8319"/>
    <lineage>
        <taxon>Eukaryota</taxon>
        <taxon>Metazoa</taxon>
        <taxon>Chordata</taxon>
        <taxon>Craniata</taxon>
        <taxon>Vertebrata</taxon>
        <taxon>Euteleostomi</taxon>
        <taxon>Amphibia</taxon>
        <taxon>Batrachia</taxon>
        <taxon>Caudata</taxon>
        <taxon>Salamandroidea</taxon>
        <taxon>Salamandridae</taxon>
        <taxon>Pleurodelinae</taxon>
        <taxon>Pleurodeles</taxon>
    </lineage>
</organism>
<comment type="caution">
    <text evidence="8">The sequence shown here is derived from an EMBL/GenBank/DDBJ whole genome shotgun (WGS) entry which is preliminary data.</text>
</comment>
<evidence type="ECO:0000256" key="5">
    <source>
        <dbReference type="ARBA" id="ARBA00022801"/>
    </source>
</evidence>
<protein>
    <recommendedName>
        <fullName evidence="7">Reverse transcriptase RNase H-like domain-containing protein</fullName>
    </recommendedName>
</protein>
<keyword evidence="4" id="KW-0255">Endonuclease</keyword>
<dbReference type="PANTHER" id="PTHR37984:SF5">
    <property type="entry name" value="PROTEIN NYNRIN-LIKE"/>
    <property type="match status" value="1"/>
</dbReference>
<gene>
    <name evidence="8" type="ORF">NDU88_003850</name>
</gene>
<keyword evidence="6" id="KW-0695">RNA-directed DNA polymerase</keyword>
<evidence type="ECO:0000256" key="6">
    <source>
        <dbReference type="ARBA" id="ARBA00022918"/>
    </source>
</evidence>
<dbReference type="EMBL" id="JANPWB010000008">
    <property type="protein sequence ID" value="KAJ1163392.1"/>
    <property type="molecule type" value="Genomic_DNA"/>
</dbReference>
<proteinExistence type="predicted"/>
<keyword evidence="5" id="KW-0378">Hydrolase</keyword>
<dbReference type="GO" id="GO:0016787">
    <property type="term" value="F:hydrolase activity"/>
    <property type="evidence" value="ECO:0007669"/>
    <property type="project" value="UniProtKB-KW"/>
</dbReference>
<accession>A0AAV7SH35</accession>
<keyword evidence="9" id="KW-1185">Reference proteome</keyword>
<evidence type="ECO:0000256" key="4">
    <source>
        <dbReference type="ARBA" id="ARBA00022759"/>
    </source>
</evidence>
<feature type="domain" description="Reverse transcriptase RNase H-like" evidence="7">
    <location>
        <begin position="115"/>
        <end position="222"/>
    </location>
</feature>
<evidence type="ECO:0000256" key="2">
    <source>
        <dbReference type="ARBA" id="ARBA00022695"/>
    </source>
</evidence>
<keyword evidence="1" id="KW-0808">Transferase</keyword>
<dbReference type="InterPro" id="IPR041373">
    <property type="entry name" value="RT_RNaseH"/>
</dbReference>
<dbReference type="PANTHER" id="PTHR37984">
    <property type="entry name" value="PROTEIN CBG26694"/>
    <property type="match status" value="1"/>
</dbReference>
<dbReference type="Pfam" id="PF17917">
    <property type="entry name" value="RT_RNaseH"/>
    <property type="match status" value="1"/>
</dbReference>
<name>A0AAV7SH35_PLEWA</name>
<sequence>MRDHGLMLKLKKYSFSKKEIEYLGHKITPMGLFPKKELVRKILSLQHLEKKEELLSFLRMVEYHAKFLPNLASKTEHMHKLLQKGVEFLWDGECEKEFESIKGELPTVESLKSFDPGKMCVIMTDARTKGLGAILLQKSDGDALKSVMYNSRTLRVAEINYSTIEREALSVVWAVNKFRNFVWGREFHVYTDHEPLVELFMKKGLDLISSRISKWVVKLQDYNFNMFYVPGAWYKTADCLSRLTSESEGVLGTSQEYEFSVCTVTEGIIEQDEWVRAVADDSVLQRVCDSLRSYWHSEMKHDEALRGFCRVRD</sequence>
<dbReference type="GO" id="GO:0003964">
    <property type="term" value="F:RNA-directed DNA polymerase activity"/>
    <property type="evidence" value="ECO:0007669"/>
    <property type="project" value="UniProtKB-KW"/>
</dbReference>
<evidence type="ECO:0000256" key="3">
    <source>
        <dbReference type="ARBA" id="ARBA00022722"/>
    </source>
</evidence>
<reference evidence="8" key="1">
    <citation type="journal article" date="2022" name="bioRxiv">
        <title>Sequencing and chromosome-scale assembly of the giantPleurodeles waltlgenome.</title>
        <authorList>
            <person name="Brown T."/>
            <person name="Elewa A."/>
            <person name="Iarovenko S."/>
            <person name="Subramanian E."/>
            <person name="Araus A.J."/>
            <person name="Petzold A."/>
            <person name="Susuki M."/>
            <person name="Suzuki K.-i.T."/>
            <person name="Hayashi T."/>
            <person name="Toyoda A."/>
            <person name="Oliveira C."/>
            <person name="Osipova E."/>
            <person name="Leigh N.D."/>
            <person name="Simon A."/>
            <person name="Yun M.H."/>
        </authorList>
    </citation>
    <scope>NUCLEOTIDE SEQUENCE</scope>
    <source>
        <strain evidence="8">20211129_DDA</strain>
        <tissue evidence="8">Liver</tissue>
    </source>
</reference>
<dbReference type="GO" id="GO:0004519">
    <property type="term" value="F:endonuclease activity"/>
    <property type="evidence" value="ECO:0007669"/>
    <property type="project" value="UniProtKB-KW"/>
</dbReference>
<dbReference type="AlphaFoldDB" id="A0AAV7SH35"/>
<dbReference type="SUPFAM" id="SSF56672">
    <property type="entry name" value="DNA/RNA polymerases"/>
    <property type="match status" value="1"/>
</dbReference>
<dbReference type="CDD" id="cd09274">
    <property type="entry name" value="RNase_HI_RT_Ty3"/>
    <property type="match status" value="1"/>
</dbReference>
<dbReference type="Proteomes" id="UP001066276">
    <property type="component" value="Chromosome 4_2"/>
</dbReference>
<keyword evidence="3" id="KW-0540">Nuclease</keyword>
<evidence type="ECO:0000259" key="7">
    <source>
        <dbReference type="Pfam" id="PF17917"/>
    </source>
</evidence>